<dbReference type="EMBL" id="LR778114">
    <property type="protein sequence ID" value="CAB1129320.1"/>
    <property type="molecule type" value="Genomic_DNA"/>
</dbReference>
<dbReference type="Pfam" id="PF03109">
    <property type="entry name" value="ABC1"/>
    <property type="match status" value="1"/>
</dbReference>
<keyword evidence="3" id="KW-0812">Transmembrane</keyword>
<evidence type="ECO:0000256" key="1">
    <source>
        <dbReference type="ARBA" id="ARBA00009670"/>
    </source>
</evidence>
<dbReference type="SUPFAM" id="SSF56112">
    <property type="entry name" value="Protein kinase-like (PK-like)"/>
    <property type="match status" value="1"/>
</dbReference>
<dbReference type="InterPro" id="IPR004147">
    <property type="entry name" value="ABC1_dom"/>
</dbReference>
<gene>
    <name evidence="5" type="ORF">R50_1819</name>
</gene>
<dbReference type="PANTHER" id="PTHR10566:SF113">
    <property type="entry name" value="PROTEIN ACTIVITY OF BC1 COMPLEX KINASE 7, CHLOROPLASTIC"/>
    <property type="match status" value="1"/>
</dbReference>
<evidence type="ECO:0000313" key="5">
    <source>
        <dbReference type="EMBL" id="CAB1129320.1"/>
    </source>
</evidence>
<dbReference type="GO" id="GO:0004672">
    <property type="term" value="F:protein kinase activity"/>
    <property type="evidence" value="ECO:0007669"/>
    <property type="project" value="InterPro"/>
</dbReference>
<dbReference type="AlphaFoldDB" id="A0A6F8ZHA2"/>
<keyword evidence="3" id="KW-0472">Membrane</keyword>
<evidence type="ECO:0000259" key="4">
    <source>
        <dbReference type="PROSITE" id="PS50011"/>
    </source>
</evidence>
<feature type="region of interest" description="Disordered" evidence="2">
    <location>
        <begin position="1"/>
        <end position="26"/>
    </location>
</feature>
<proteinExistence type="inferred from homology"/>
<protein>
    <submittedName>
        <fullName evidence="5">ABC transporter</fullName>
    </submittedName>
</protein>
<feature type="transmembrane region" description="Helical" evidence="3">
    <location>
        <begin position="520"/>
        <end position="539"/>
    </location>
</feature>
<dbReference type="KEGG" id="hfv:R50_1819"/>
<keyword evidence="6" id="KW-1185">Reference proteome</keyword>
<dbReference type="InterPro" id="IPR050154">
    <property type="entry name" value="UbiB_kinase"/>
</dbReference>
<dbReference type="PROSITE" id="PS50011">
    <property type="entry name" value="PROTEIN_KINASE_DOM"/>
    <property type="match status" value="1"/>
</dbReference>
<dbReference type="Proteomes" id="UP000503399">
    <property type="component" value="Chromosome"/>
</dbReference>
<feature type="transmembrane region" description="Helical" evidence="3">
    <location>
        <begin position="545"/>
        <end position="561"/>
    </location>
</feature>
<sequence length="567" mass="64076">MADVRSRPGQVPATGRAASGGTRRPGSLSHWAVARRVWRVLALFFGILAELGWAGYTQRLRVYGHSPQYWEALYRRQAVRFRRTSEELGGLLIKVGQFLSSRVDLLPQAFIEELETLQDRVQAAPWEAVRPILEAEIPDFEERFAGFDPEPLAAASLGQVYRARLADGTPVAVKVQRPDIEDIVTADLRALRLVVLFTTRFTRFGRTFDLLTVYREFRRTVYEELDYRAELANADFFARALADIPWLHVPATYPRYSTGRVLTMAYWEGIKVNHRRSLLAAGIDPSLVAERLIDVYLRMVMEMGVFHADPHPGNILVQPGGDIVLLDYGMVGRLDIATRRQMRRLFVAVAERRASELVDSLWALGMVLPHADRAALKEKVRYLLDRYYAETLAQVLDLDVVALLRDFENLLRDDAIQIPGTFAFLGRAIAILVGLATRLDPDINLVQLFAPYAQRFVAEDQGGTVAMIRERLTRLGRQTLEIPDHLQRVLRQIEDGEVQTRLRWNEGTDHLNQLVRALRGLTHAIYVMGFALAGTVLWVHHLDGPALAALALTLLAALMALQNRHRG</sequence>
<keyword evidence="3" id="KW-1133">Transmembrane helix</keyword>
<evidence type="ECO:0000313" key="6">
    <source>
        <dbReference type="Proteomes" id="UP000503399"/>
    </source>
</evidence>
<dbReference type="InterPro" id="IPR000719">
    <property type="entry name" value="Prot_kinase_dom"/>
</dbReference>
<dbReference type="InterPro" id="IPR011009">
    <property type="entry name" value="Kinase-like_dom_sf"/>
</dbReference>
<comment type="similarity">
    <text evidence="1">Belongs to the protein kinase superfamily. ADCK protein kinase family.</text>
</comment>
<name>A0A6F8ZHA2_9FIRM</name>
<dbReference type="PANTHER" id="PTHR10566">
    <property type="entry name" value="CHAPERONE-ACTIVITY OF BC1 COMPLEX CABC1 -RELATED"/>
    <property type="match status" value="1"/>
</dbReference>
<accession>A0A6F8ZHA2</accession>
<dbReference type="GO" id="GO:0005524">
    <property type="term" value="F:ATP binding"/>
    <property type="evidence" value="ECO:0007669"/>
    <property type="project" value="InterPro"/>
</dbReference>
<feature type="transmembrane region" description="Helical" evidence="3">
    <location>
        <begin position="37"/>
        <end position="56"/>
    </location>
</feature>
<organism evidence="5 6">
    <name type="scientific">Candidatus Hydrogenisulfobacillus filiaventi</name>
    <dbReference type="NCBI Taxonomy" id="2707344"/>
    <lineage>
        <taxon>Bacteria</taxon>
        <taxon>Bacillati</taxon>
        <taxon>Bacillota</taxon>
        <taxon>Clostridia</taxon>
        <taxon>Eubacteriales</taxon>
        <taxon>Clostridiales Family XVII. Incertae Sedis</taxon>
        <taxon>Candidatus Hydrogenisulfobacillus</taxon>
    </lineage>
</organism>
<feature type="domain" description="Protein kinase" evidence="4">
    <location>
        <begin position="146"/>
        <end position="515"/>
    </location>
</feature>
<evidence type="ECO:0000256" key="3">
    <source>
        <dbReference type="SAM" id="Phobius"/>
    </source>
</evidence>
<dbReference type="CDD" id="cd05121">
    <property type="entry name" value="ABC1_ADCK3-like"/>
    <property type="match status" value="1"/>
</dbReference>
<evidence type="ECO:0000256" key="2">
    <source>
        <dbReference type="SAM" id="MobiDB-lite"/>
    </source>
</evidence>
<reference evidence="5 6" key="1">
    <citation type="submission" date="2020-02" db="EMBL/GenBank/DDBJ databases">
        <authorList>
            <person name="Hogendoorn C."/>
        </authorList>
    </citation>
    <scope>NUCLEOTIDE SEQUENCE [LARGE SCALE GENOMIC DNA]</scope>
    <source>
        <strain evidence="5">R501</strain>
    </source>
</reference>